<comment type="caution">
    <text evidence="1">The sequence shown here is derived from an EMBL/GenBank/DDBJ whole genome shotgun (WGS) entry which is preliminary data.</text>
</comment>
<name>A0A939NQP1_KLEPN</name>
<keyword evidence="1" id="KW-0436">Ligase</keyword>
<dbReference type="InterPro" id="IPR045864">
    <property type="entry name" value="aa-tRNA-synth_II/BPL/LPL"/>
</dbReference>
<dbReference type="SUPFAM" id="SSF55681">
    <property type="entry name" value="Class II aaRS and biotin synthetases"/>
    <property type="match status" value="1"/>
</dbReference>
<reference evidence="1" key="1">
    <citation type="submission" date="2021-03" db="EMBL/GenBank/DDBJ databases">
        <title>Molecular epidemiology and mechanisms of colistin and carbapenem resistance in Enterobacteriaceae from clinical isolates, the environment and porcine samples in Pretoria, South Africa.</title>
        <authorList>
            <person name="Bogoshi D."/>
            <person name="Mbelle N.M."/>
            <person name="Naidoo V."/>
            <person name="Osei Sekyere J."/>
        </authorList>
    </citation>
    <scope>NUCLEOTIDE SEQUENCE</scope>
    <source>
        <strain evidence="1">C029</strain>
    </source>
</reference>
<proteinExistence type="predicted"/>
<dbReference type="EMBL" id="JAGETN010000055">
    <property type="protein sequence ID" value="MBO2025923.1"/>
    <property type="molecule type" value="Genomic_DNA"/>
</dbReference>
<gene>
    <name evidence="1" type="ORF">J4733_24480</name>
</gene>
<dbReference type="GO" id="GO:0005737">
    <property type="term" value="C:cytoplasm"/>
    <property type="evidence" value="ECO:0007669"/>
    <property type="project" value="InterPro"/>
</dbReference>
<dbReference type="PROSITE" id="PS50861">
    <property type="entry name" value="AA_TRNA_LIGASE_II_GLYAB"/>
    <property type="match status" value="1"/>
</dbReference>
<dbReference type="AlphaFoldDB" id="A0A939NQP1"/>
<dbReference type="GO" id="GO:0005524">
    <property type="term" value="F:ATP binding"/>
    <property type="evidence" value="ECO:0007669"/>
    <property type="project" value="InterPro"/>
</dbReference>
<dbReference type="GO" id="GO:0006426">
    <property type="term" value="P:glycyl-tRNA aminoacylation"/>
    <property type="evidence" value="ECO:0007669"/>
    <property type="project" value="InterPro"/>
</dbReference>
<accession>A0A939NQP1</accession>
<dbReference type="Proteomes" id="UP000664267">
    <property type="component" value="Unassembled WGS sequence"/>
</dbReference>
<protein>
    <submittedName>
        <fullName evidence="1">Glycine--tRNA ligase subunit alpha</fullName>
    </submittedName>
</protein>
<evidence type="ECO:0000313" key="1">
    <source>
        <dbReference type="EMBL" id="MBO2025923.1"/>
    </source>
</evidence>
<organism evidence="1 2">
    <name type="scientific">Klebsiella pneumoniae</name>
    <dbReference type="NCBI Taxonomy" id="573"/>
    <lineage>
        <taxon>Bacteria</taxon>
        <taxon>Pseudomonadati</taxon>
        <taxon>Pseudomonadota</taxon>
        <taxon>Gammaproteobacteria</taxon>
        <taxon>Enterobacterales</taxon>
        <taxon>Enterobacteriaceae</taxon>
        <taxon>Klebsiella/Raoultella group</taxon>
        <taxon>Klebsiella</taxon>
        <taxon>Klebsiella pneumoniae complex</taxon>
    </lineage>
</organism>
<sequence>MILTLQDYWARQGCTIVQPLDMESAPAPLTR</sequence>
<evidence type="ECO:0000313" key="2">
    <source>
        <dbReference type="Proteomes" id="UP000664267"/>
    </source>
</evidence>
<dbReference type="GO" id="GO:0004820">
    <property type="term" value="F:glycine-tRNA ligase activity"/>
    <property type="evidence" value="ECO:0007669"/>
    <property type="project" value="InterPro"/>
</dbReference>
<dbReference type="InterPro" id="IPR006194">
    <property type="entry name" value="Gly-tRNA-synth_heterodimer"/>
</dbReference>
<dbReference type="Gene3D" id="3.30.930.10">
    <property type="entry name" value="Bira Bifunctional Protein, Domain 2"/>
    <property type="match status" value="1"/>
</dbReference>